<name>A0A9N9BD89_9GLOM</name>
<dbReference type="AlphaFoldDB" id="A0A9N9BD89"/>
<evidence type="ECO:0000313" key="2">
    <source>
        <dbReference type="Proteomes" id="UP000789342"/>
    </source>
</evidence>
<comment type="caution">
    <text evidence="1">The sequence shown here is derived from an EMBL/GenBank/DDBJ whole genome shotgun (WGS) entry which is preliminary data.</text>
</comment>
<evidence type="ECO:0000313" key="1">
    <source>
        <dbReference type="EMBL" id="CAG8560800.1"/>
    </source>
</evidence>
<reference evidence="1" key="1">
    <citation type="submission" date="2021-06" db="EMBL/GenBank/DDBJ databases">
        <authorList>
            <person name="Kallberg Y."/>
            <person name="Tangrot J."/>
            <person name="Rosling A."/>
        </authorList>
    </citation>
    <scope>NUCLEOTIDE SEQUENCE</scope>
    <source>
        <strain evidence="1">CL551</strain>
    </source>
</reference>
<dbReference type="Proteomes" id="UP000789342">
    <property type="component" value="Unassembled WGS sequence"/>
</dbReference>
<accession>A0A9N9BD89</accession>
<dbReference type="OrthoDB" id="2432957at2759"/>
<organism evidence="1 2">
    <name type="scientific">Acaulospora morrowiae</name>
    <dbReference type="NCBI Taxonomy" id="94023"/>
    <lineage>
        <taxon>Eukaryota</taxon>
        <taxon>Fungi</taxon>
        <taxon>Fungi incertae sedis</taxon>
        <taxon>Mucoromycota</taxon>
        <taxon>Glomeromycotina</taxon>
        <taxon>Glomeromycetes</taxon>
        <taxon>Diversisporales</taxon>
        <taxon>Acaulosporaceae</taxon>
        <taxon>Acaulospora</taxon>
    </lineage>
</organism>
<sequence>MPEKCSECNKKRRLKYGNGDICTSCYSARLQSINSGNPDVDNLIKSTHGNNPNYRLEWIPFEDFTDIQRVTEGGFSIIFTALWVKGRIKSYYGTGFNRAGSEKIVLKVLKDSQNINSAFVKEVK</sequence>
<proteinExistence type="predicted"/>
<keyword evidence="2" id="KW-1185">Reference proteome</keyword>
<dbReference type="EMBL" id="CAJVPV010003828">
    <property type="protein sequence ID" value="CAG8560800.1"/>
    <property type="molecule type" value="Genomic_DNA"/>
</dbReference>
<protein>
    <submittedName>
        <fullName evidence="1">12773_t:CDS:1</fullName>
    </submittedName>
</protein>
<gene>
    <name evidence="1" type="ORF">AMORRO_LOCUS6010</name>
</gene>